<feature type="region of interest" description="Disordered" evidence="1">
    <location>
        <begin position="105"/>
        <end position="145"/>
    </location>
</feature>
<evidence type="ECO:0000313" key="3">
    <source>
        <dbReference type="Proteomes" id="UP001499979"/>
    </source>
</evidence>
<dbReference type="RefSeq" id="WP_343904938.1">
    <property type="nucleotide sequence ID" value="NZ_BAAAJE010000001.1"/>
</dbReference>
<evidence type="ECO:0000313" key="2">
    <source>
        <dbReference type="EMBL" id="GAA1126476.1"/>
    </source>
</evidence>
<accession>A0ABN1U7Q9</accession>
<dbReference type="PROSITE" id="PS51257">
    <property type="entry name" value="PROKAR_LIPOPROTEIN"/>
    <property type="match status" value="1"/>
</dbReference>
<keyword evidence="3" id="KW-1185">Reference proteome</keyword>
<evidence type="ECO:0008006" key="4">
    <source>
        <dbReference type="Google" id="ProtNLM"/>
    </source>
</evidence>
<organism evidence="2 3">
    <name type="scientific">Nocardioides aquiterrae</name>
    <dbReference type="NCBI Taxonomy" id="203799"/>
    <lineage>
        <taxon>Bacteria</taxon>
        <taxon>Bacillati</taxon>
        <taxon>Actinomycetota</taxon>
        <taxon>Actinomycetes</taxon>
        <taxon>Propionibacteriales</taxon>
        <taxon>Nocardioidaceae</taxon>
        <taxon>Nocardioides</taxon>
    </lineage>
</organism>
<dbReference type="EMBL" id="BAAAJE010000001">
    <property type="protein sequence ID" value="GAA1126476.1"/>
    <property type="molecule type" value="Genomic_DNA"/>
</dbReference>
<reference evidence="2 3" key="1">
    <citation type="journal article" date="2019" name="Int. J. Syst. Evol. Microbiol.">
        <title>The Global Catalogue of Microorganisms (GCM) 10K type strain sequencing project: providing services to taxonomists for standard genome sequencing and annotation.</title>
        <authorList>
            <consortium name="The Broad Institute Genomics Platform"/>
            <consortium name="The Broad Institute Genome Sequencing Center for Infectious Disease"/>
            <person name="Wu L."/>
            <person name="Ma J."/>
        </authorList>
    </citation>
    <scope>NUCLEOTIDE SEQUENCE [LARGE SCALE GENOMIC DNA]</scope>
    <source>
        <strain evidence="2 3">JCM 11813</strain>
    </source>
</reference>
<comment type="caution">
    <text evidence="2">The sequence shown here is derived from an EMBL/GenBank/DDBJ whole genome shotgun (WGS) entry which is preliminary data.</text>
</comment>
<dbReference type="Proteomes" id="UP001499979">
    <property type="component" value="Unassembled WGS sequence"/>
</dbReference>
<evidence type="ECO:0000256" key="1">
    <source>
        <dbReference type="SAM" id="MobiDB-lite"/>
    </source>
</evidence>
<gene>
    <name evidence="2" type="ORF">GCM10009606_02680</name>
</gene>
<proteinExistence type="predicted"/>
<feature type="compositionally biased region" description="Basic and acidic residues" evidence="1">
    <location>
        <begin position="114"/>
        <end position="131"/>
    </location>
</feature>
<sequence>MRTALTLAGFVLVLGGLAGCGGGDSDGGDGADSGGLPTSASKEEFCGNFKSLAEDLGKLDPNADPSTAVQALHDAADHMRATGTPADIPDDARHGLEVTLDAIAGLPDDATAEDIGKLEESLSEQEQKDASAFDSYLSDECPELG</sequence>
<name>A0ABN1U7Q9_9ACTN</name>
<protein>
    <recommendedName>
        <fullName evidence="4">DUF732 domain-containing protein</fullName>
    </recommendedName>
</protein>